<dbReference type="InterPro" id="IPR044965">
    <property type="entry name" value="Glyco_hydro_17_plant"/>
</dbReference>
<evidence type="ECO:0000256" key="9">
    <source>
        <dbReference type="RuleBase" id="RU004335"/>
    </source>
</evidence>
<organism evidence="14 15">
    <name type="scientific">Zingiber officinale</name>
    <name type="common">Ginger</name>
    <name type="synonym">Amomum zingiber</name>
    <dbReference type="NCBI Taxonomy" id="94328"/>
    <lineage>
        <taxon>Eukaryota</taxon>
        <taxon>Viridiplantae</taxon>
        <taxon>Streptophyta</taxon>
        <taxon>Embryophyta</taxon>
        <taxon>Tracheophyta</taxon>
        <taxon>Spermatophyta</taxon>
        <taxon>Magnoliopsida</taxon>
        <taxon>Liliopsida</taxon>
        <taxon>Zingiberales</taxon>
        <taxon>Zingiberaceae</taxon>
        <taxon>Zingiber</taxon>
    </lineage>
</organism>
<dbReference type="EC" id="3.2.1.39" evidence="3"/>
<dbReference type="SUPFAM" id="SSF51445">
    <property type="entry name" value="(Trans)glycosidases"/>
    <property type="match status" value="1"/>
</dbReference>
<evidence type="ECO:0000256" key="11">
    <source>
        <dbReference type="SAM" id="Phobius"/>
    </source>
</evidence>
<feature type="domain" description="X8" evidence="13">
    <location>
        <begin position="437"/>
        <end position="520"/>
    </location>
</feature>
<keyword evidence="4 12" id="KW-0732">Signal</keyword>
<dbReference type="PROSITE" id="PS00587">
    <property type="entry name" value="GLYCOSYL_HYDROL_F17"/>
    <property type="match status" value="1"/>
</dbReference>
<dbReference type="Gene3D" id="1.20.58.1040">
    <property type="match status" value="1"/>
</dbReference>
<keyword evidence="8 10" id="KW-0326">Glycosidase</keyword>
<evidence type="ECO:0000256" key="5">
    <source>
        <dbReference type="ARBA" id="ARBA00022801"/>
    </source>
</evidence>
<feature type="chain" id="PRO_5035262726" description="glucan endo-1,3-beta-D-glucosidase" evidence="12">
    <location>
        <begin position="26"/>
        <end position="523"/>
    </location>
</feature>
<dbReference type="Pfam" id="PF00332">
    <property type="entry name" value="Glyco_hydro_17"/>
    <property type="match status" value="1"/>
</dbReference>
<comment type="caution">
    <text evidence="14">The sequence shown here is derived from an EMBL/GenBank/DDBJ whole genome shotgun (WGS) entry which is preliminary data.</text>
</comment>
<dbReference type="GO" id="GO:0042973">
    <property type="term" value="F:glucan endo-1,3-beta-D-glucosidase activity"/>
    <property type="evidence" value="ECO:0007669"/>
    <property type="project" value="UniProtKB-EC"/>
</dbReference>
<evidence type="ECO:0000256" key="10">
    <source>
        <dbReference type="RuleBase" id="RU004336"/>
    </source>
</evidence>
<keyword evidence="5 10" id="KW-0378">Hydrolase</keyword>
<evidence type="ECO:0000259" key="13">
    <source>
        <dbReference type="SMART" id="SM00768"/>
    </source>
</evidence>
<dbReference type="InterPro" id="IPR000490">
    <property type="entry name" value="Glyco_hydro_17"/>
</dbReference>
<dbReference type="GO" id="GO:0006952">
    <property type="term" value="P:defense response"/>
    <property type="evidence" value="ECO:0007669"/>
    <property type="project" value="UniProtKB-KW"/>
</dbReference>
<keyword evidence="11" id="KW-0812">Transmembrane</keyword>
<evidence type="ECO:0000313" key="15">
    <source>
        <dbReference type="Proteomes" id="UP000734854"/>
    </source>
</evidence>
<evidence type="ECO:0000256" key="12">
    <source>
        <dbReference type="SAM" id="SignalP"/>
    </source>
</evidence>
<dbReference type="SMART" id="SM00768">
    <property type="entry name" value="X8"/>
    <property type="match status" value="1"/>
</dbReference>
<keyword evidence="6" id="KW-0611">Plant defense</keyword>
<gene>
    <name evidence="14" type="ORF">ZIOFF_046526</name>
</gene>
<evidence type="ECO:0000256" key="8">
    <source>
        <dbReference type="ARBA" id="ARBA00023295"/>
    </source>
</evidence>
<dbReference type="Proteomes" id="UP000734854">
    <property type="component" value="Unassembled WGS sequence"/>
</dbReference>
<dbReference type="FunFam" id="3.20.20.80:FF:000002">
    <property type="entry name" value="Glucan endo-1,3-beta-glucosidase 3"/>
    <property type="match status" value="1"/>
</dbReference>
<evidence type="ECO:0000256" key="6">
    <source>
        <dbReference type="ARBA" id="ARBA00022821"/>
    </source>
</evidence>
<comment type="catalytic activity">
    <reaction evidence="1">
        <text>Hydrolysis of (1-&gt;3)-beta-D-glucosidic linkages in (1-&gt;3)-beta-D-glucans.</text>
        <dbReference type="EC" id="3.2.1.39"/>
    </reaction>
</comment>
<evidence type="ECO:0000256" key="7">
    <source>
        <dbReference type="ARBA" id="ARBA00023157"/>
    </source>
</evidence>
<dbReference type="InterPro" id="IPR012946">
    <property type="entry name" value="X8"/>
</dbReference>
<evidence type="ECO:0000256" key="1">
    <source>
        <dbReference type="ARBA" id="ARBA00000382"/>
    </source>
</evidence>
<keyword evidence="7" id="KW-1015">Disulfide bond</keyword>
<evidence type="ECO:0000256" key="4">
    <source>
        <dbReference type="ARBA" id="ARBA00022729"/>
    </source>
</evidence>
<feature type="signal peptide" evidence="12">
    <location>
        <begin position="1"/>
        <end position="25"/>
    </location>
</feature>
<dbReference type="FunFam" id="1.20.58.1040:FF:000003">
    <property type="entry name" value="glucan endo-1,3-beta-glucosidase 7"/>
    <property type="match status" value="1"/>
</dbReference>
<dbReference type="GO" id="GO:0005975">
    <property type="term" value="P:carbohydrate metabolic process"/>
    <property type="evidence" value="ECO:0007669"/>
    <property type="project" value="InterPro"/>
</dbReference>
<proteinExistence type="inferred from homology"/>
<evidence type="ECO:0000256" key="2">
    <source>
        <dbReference type="ARBA" id="ARBA00008773"/>
    </source>
</evidence>
<feature type="transmembrane region" description="Helical" evidence="11">
    <location>
        <begin position="392"/>
        <end position="419"/>
    </location>
</feature>
<evidence type="ECO:0000313" key="14">
    <source>
        <dbReference type="EMBL" id="KAG6491594.1"/>
    </source>
</evidence>
<dbReference type="EMBL" id="JACMSC010000013">
    <property type="protein sequence ID" value="KAG6491594.1"/>
    <property type="molecule type" value="Genomic_DNA"/>
</dbReference>
<keyword evidence="11" id="KW-1133">Transmembrane helix</keyword>
<dbReference type="PANTHER" id="PTHR32227">
    <property type="entry name" value="GLUCAN ENDO-1,3-BETA-GLUCOSIDASE BG1-RELATED-RELATED"/>
    <property type="match status" value="1"/>
</dbReference>
<dbReference type="Gene3D" id="3.20.20.80">
    <property type="entry name" value="Glycosidases"/>
    <property type="match status" value="1"/>
</dbReference>
<name>A0A8J5FPF7_ZINOF</name>
<dbReference type="AlphaFoldDB" id="A0A8J5FPF7"/>
<protein>
    <recommendedName>
        <fullName evidence="3">glucan endo-1,3-beta-D-glucosidase</fullName>
        <ecNumber evidence="3">3.2.1.39</ecNumber>
    </recommendedName>
</protein>
<reference evidence="14 15" key="1">
    <citation type="submission" date="2020-08" db="EMBL/GenBank/DDBJ databases">
        <title>Plant Genome Project.</title>
        <authorList>
            <person name="Zhang R.-G."/>
        </authorList>
    </citation>
    <scope>NUCLEOTIDE SEQUENCE [LARGE SCALE GENOMIC DNA]</scope>
    <source>
        <tissue evidence="14">Rhizome</tissue>
    </source>
</reference>
<dbReference type="Pfam" id="PF07983">
    <property type="entry name" value="X8"/>
    <property type="match status" value="1"/>
</dbReference>
<comment type="similarity">
    <text evidence="2 9">Belongs to the glycosyl hydrolase 17 family.</text>
</comment>
<evidence type="ECO:0000256" key="3">
    <source>
        <dbReference type="ARBA" id="ARBA00012780"/>
    </source>
</evidence>
<keyword evidence="11" id="KW-0472">Membrane</keyword>
<dbReference type="InterPro" id="IPR017853">
    <property type="entry name" value="GH"/>
</dbReference>
<accession>A0A8J5FPF7</accession>
<keyword evidence="15" id="KW-1185">Reference proteome</keyword>
<sequence>MMPAGVGLVLFLLLIRLFRFSSVSALSIGVNYGANADNLPPPAQVAAFLKQSTFIDRVKLFDANPDIIRSFAGTGIALMITVANVDIPALASRNSSAAADWVAAHVAPFYPTTNISLVAVGNEIIATSDRNLIGRLVPAMRSLSAALAASGFHQIRVSTPHSLGILSASEPPSVGRFRRGYDRSIFAPMLDFHRRTRTPFMVNPYPYFGYTARTLNYALFRPNAGVFDPATGINYTNMFEAQLDAVHAAMQRLGYGDVEIAVGETGWPSSGDAGQIGVSADDAASFNGNLIALVNSGKGTPMMPGRRFETYVFSLFNENLKPGPTAERHFGLFNADLTPTYDVGLLRGGDQVRPAFSSQFLRILRLHSQPELIQKRHLNLITKRKSLRLDAIIVLFFPSIAANLFIYTCLVIQTLYILLLQAPAPAPALALGGGAGRWCVASADTGEAALQANIDYACGSGVADCKAIQEGGACFSPNTLLAHASYSMNSYYQAAGRHEFNCDFGRTGVITSSDPSKHPFPYR</sequence>